<dbReference type="EMBL" id="JANVFU010000020">
    <property type="protein sequence ID" value="KAJ3739078.1"/>
    <property type="molecule type" value="Genomic_DNA"/>
</dbReference>
<organism evidence="1 2">
    <name type="scientific">Lentinula detonsa</name>
    <dbReference type="NCBI Taxonomy" id="2804962"/>
    <lineage>
        <taxon>Eukaryota</taxon>
        <taxon>Fungi</taxon>
        <taxon>Dikarya</taxon>
        <taxon>Basidiomycota</taxon>
        <taxon>Agaricomycotina</taxon>
        <taxon>Agaricomycetes</taxon>
        <taxon>Agaricomycetidae</taxon>
        <taxon>Agaricales</taxon>
        <taxon>Marasmiineae</taxon>
        <taxon>Omphalotaceae</taxon>
        <taxon>Lentinula</taxon>
    </lineage>
</organism>
<name>A0A9W8TTA3_9AGAR</name>
<reference evidence="1 2" key="1">
    <citation type="journal article" date="2023" name="Proc. Natl. Acad. Sci. U.S.A.">
        <title>A global phylogenomic analysis of the shiitake genus Lentinula.</title>
        <authorList>
            <person name="Sierra-Patev S."/>
            <person name="Min B."/>
            <person name="Naranjo-Ortiz M."/>
            <person name="Looney B."/>
            <person name="Konkel Z."/>
            <person name="Slot J.C."/>
            <person name="Sakamoto Y."/>
            <person name="Steenwyk J.L."/>
            <person name="Rokas A."/>
            <person name="Carro J."/>
            <person name="Camarero S."/>
            <person name="Ferreira P."/>
            <person name="Molpeceres G."/>
            <person name="Ruiz-Duenas F.J."/>
            <person name="Serrano A."/>
            <person name="Henrissat B."/>
            <person name="Drula E."/>
            <person name="Hughes K.W."/>
            <person name="Mata J.L."/>
            <person name="Ishikawa N.K."/>
            <person name="Vargas-Isla R."/>
            <person name="Ushijima S."/>
            <person name="Smith C.A."/>
            <person name="Donoghue J."/>
            <person name="Ahrendt S."/>
            <person name="Andreopoulos W."/>
            <person name="He G."/>
            <person name="LaButti K."/>
            <person name="Lipzen A."/>
            <person name="Ng V."/>
            <person name="Riley R."/>
            <person name="Sandor L."/>
            <person name="Barry K."/>
            <person name="Martinez A.T."/>
            <person name="Xiao Y."/>
            <person name="Gibbons J.G."/>
            <person name="Terashima K."/>
            <person name="Grigoriev I.V."/>
            <person name="Hibbett D."/>
        </authorList>
    </citation>
    <scope>NUCLEOTIDE SEQUENCE [LARGE SCALE GENOMIC DNA]</scope>
    <source>
        <strain evidence="1 2">TFB7810</strain>
    </source>
</reference>
<keyword evidence="2" id="KW-1185">Reference proteome</keyword>
<comment type="caution">
    <text evidence="1">The sequence shown here is derived from an EMBL/GenBank/DDBJ whole genome shotgun (WGS) entry which is preliminary data.</text>
</comment>
<protein>
    <submittedName>
        <fullName evidence="1">Uncharacterized protein</fullName>
    </submittedName>
</protein>
<proteinExistence type="predicted"/>
<dbReference type="Proteomes" id="UP001142393">
    <property type="component" value="Unassembled WGS sequence"/>
</dbReference>
<gene>
    <name evidence="1" type="ORF">DFH05DRAFT_715121</name>
</gene>
<evidence type="ECO:0000313" key="2">
    <source>
        <dbReference type="Proteomes" id="UP001142393"/>
    </source>
</evidence>
<dbReference type="AlphaFoldDB" id="A0A9W8TTA3"/>
<evidence type="ECO:0000313" key="1">
    <source>
        <dbReference type="EMBL" id="KAJ3739078.1"/>
    </source>
</evidence>
<dbReference type="PROSITE" id="PS51257">
    <property type="entry name" value="PROKAR_LIPOPROTEIN"/>
    <property type="match status" value="1"/>
</dbReference>
<sequence length="228" mass="25115">MFVQKPWILAFSVAFISILLASCYTWSSDSISIITRILHVVSPSFSPIIKSRTSLTTSPLTPSINCTSPPPHTCTFYSACLETHFHCGPEGYPLGFGEKFCTKFSSPENVGRLSRKGEEWMWTTMGCLQRALVPELDIHRVSKTGPDSGIRMENACKALEEKAFSTHAPCYLSSGLCSLSPKDWVVIVEIIGVKTLLSSWDGFAGGVEAGEGCLEFFTRTLENSLHYD</sequence>
<accession>A0A9W8TTA3</accession>